<dbReference type="RefSeq" id="WP_218090556.1">
    <property type="nucleotide sequence ID" value="NZ_CAJVAS010000002.1"/>
</dbReference>
<evidence type="ECO:0000256" key="5">
    <source>
        <dbReference type="ARBA" id="ARBA00048142"/>
    </source>
</evidence>
<protein>
    <recommendedName>
        <fullName evidence="2 7">L-glutamate gamma-semialdehyde dehydrogenase</fullName>
        <ecNumber evidence="2 7">1.2.1.88</ecNumber>
    </recommendedName>
</protein>
<reference evidence="11" key="1">
    <citation type="submission" date="2021-06" db="EMBL/GenBank/DDBJ databases">
        <authorList>
            <person name="Criscuolo A."/>
        </authorList>
    </citation>
    <scope>NUCLEOTIDE SEQUENCE</scope>
    <source>
        <strain evidence="11">CIP111600</strain>
    </source>
</reference>
<evidence type="ECO:0000256" key="8">
    <source>
        <dbReference type="PROSITE-ProRule" id="PRU10007"/>
    </source>
</evidence>
<evidence type="ECO:0000256" key="3">
    <source>
        <dbReference type="ARBA" id="ARBA00023002"/>
    </source>
</evidence>
<comment type="caution">
    <text evidence="11">The sequence shown here is derived from an EMBL/GenBank/DDBJ whole genome shotgun (WGS) entry which is preliminary data.</text>
</comment>
<dbReference type="Pfam" id="PF00171">
    <property type="entry name" value="Aldedh"/>
    <property type="match status" value="1"/>
</dbReference>
<dbReference type="PANTHER" id="PTHR42862:SF1">
    <property type="entry name" value="DELTA-1-PYRROLINE-5-CARBOXYLATE DEHYDROGENASE 2, ISOFORM A-RELATED"/>
    <property type="match status" value="1"/>
</dbReference>
<evidence type="ECO:0000313" key="12">
    <source>
        <dbReference type="Proteomes" id="UP000693672"/>
    </source>
</evidence>
<keyword evidence="3 9" id="KW-0560">Oxidoreductase</keyword>
<dbReference type="InterPro" id="IPR016160">
    <property type="entry name" value="Ald_DH_CS_CYS"/>
</dbReference>
<evidence type="ECO:0000259" key="10">
    <source>
        <dbReference type="Pfam" id="PF00171"/>
    </source>
</evidence>
<dbReference type="PANTHER" id="PTHR42862">
    <property type="entry name" value="DELTA-1-PYRROLINE-5-CARBOXYLATE DEHYDROGENASE 1, ISOFORM A-RELATED"/>
    <property type="match status" value="1"/>
</dbReference>
<dbReference type="Proteomes" id="UP000693672">
    <property type="component" value="Unassembled WGS sequence"/>
</dbReference>
<dbReference type="NCBIfam" id="TIGR01237">
    <property type="entry name" value="D1pyr5carbox2"/>
    <property type="match status" value="1"/>
</dbReference>
<accession>A0A916JUN2</accession>
<comment type="catalytic activity">
    <reaction evidence="5">
        <text>L-glutamate 5-semialdehyde + NAD(+) + H2O = L-glutamate + NADH + 2 H(+)</text>
        <dbReference type="Rhea" id="RHEA:30235"/>
        <dbReference type="ChEBI" id="CHEBI:15377"/>
        <dbReference type="ChEBI" id="CHEBI:15378"/>
        <dbReference type="ChEBI" id="CHEBI:29985"/>
        <dbReference type="ChEBI" id="CHEBI:57540"/>
        <dbReference type="ChEBI" id="CHEBI:57945"/>
        <dbReference type="ChEBI" id="CHEBI:58066"/>
        <dbReference type="EC" id="1.2.1.88"/>
    </reaction>
</comment>
<proteinExistence type="inferred from homology"/>
<dbReference type="GO" id="GO:0010133">
    <property type="term" value="P:L-proline catabolic process to L-glutamate"/>
    <property type="evidence" value="ECO:0007669"/>
    <property type="project" value="TreeGrafter"/>
</dbReference>
<dbReference type="PROSITE" id="PS00687">
    <property type="entry name" value="ALDEHYDE_DEHYDR_GLU"/>
    <property type="match status" value="1"/>
</dbReference>
<evidence type="ECO:0000256" key="1">
    <source>
        <dbReference type="ARBA" id="ARBA00004786"/>
    </source>
</evidence>
<dbReference type="InterPro" id="IPR015590">
    <property type="entry name" value="Aldehyde_DH_dom"/>
</dbReference>
<feature type="domain" description="Aldehyde dehydrogenase" evidence="10">
    <location>
        <begin position="50"/>
        <end position="512"/>
    </location>
</feature>
<name>A0A916JUN2_9BACL</name>
<dbReference type="FunFam" id="3.40.605.10:FF:000045">
    <property type="entry name" value="1-pyrroline-5-carboxylate dehydrogenase 1"/>
    <property type="match status" value="1"/>
</dbReference>
<evidence type="ECO:0000256" key="2">
    <source>
        <dbReference type="ARBA" id="ARBA00012884"/>
    </source>
</evidence>
<feature type="active site" evidence="8">
    <location>
        <position position="286"/>
    </location>
</feature>
<sequence>MLEPFRNEPLTNFSDPKQKQLFEAALCKVEAEGGRVYPIRIGSERIVTARKLESVNPADPAQVVGLVAQADQALANKAVLSAAAAFESWRKTSAPQRARCLYKTAALLRRRKHEFSACMVLEAGKSWSEADADTAEAIDFLEFYGREMERLDQRQPLVRIPGEDNELTYIPLGVGIVIPPWNFPLAIMAGMTTAAVVAGNTVVLKPASATPVIAAKFVELLEEAGLPDGVVSFVPGSGSEVGDTLVDHPLTRFISFTGSREVGLRINERAAITAPGQKWIKRVVAEMGGKDAIIVDSDADLELAAEAIAASAFGFAGQKCSACSRAIVVGPAYNDVIRRVAERTEAIVTGNPKRADVYMGPVIDKKAFDKINEYIEIGKTEGRLVAGSSAGDPSLGYFIEPTIFADVAPDARIAQEEIFGPVLAFHRAATFEEALEIANGTDYGLTGSVISNNRAHLEAARESFHVGNLYFNRKCTGAFVGVHPFGGFNMSGTDSKAGGRDYLLLFTQPKVVSERL</sequence>
<dbReference type="PROSITE" id="PS00070">
    <property type="entry name" value="ALDEHYDE_DEHYDR_CYS"/>
    <property type="match status" value="1"/>
</dbReference>
<dbReference type="FunFam" id="3.40.309.10:FF:000005">
    <property type="entry name" value="1-pyrroline-5-carboxylate dehydrogenase 1"/>
    <property type="match status" value="1"/>
</dbReference>
<dbReference type="GO" id="GO:0009898">
    <property type="term" value="C:cytoplasmic side of plasma membrane"/>
    <property type="evidence" value="ECO:0007669"/>
    <property type="project" value="TreeGrafter"/>
</dbReference>
<organism evidence="11 12">
    <name type="scientific">Paenibacillus solanacearum</name>
    <dbReference type="NCBI Taxonomy" id="2048548"/>
    <lineage>
        <taxon>Bacteria</taxon>
        <taxon>Bacillati</taxon>
        <taxon>Bacillota</taxon>
        <taxon>Bacilli</taxon>
        <taxon>Bacillales</taxon>
        <taxon>Paenibacillaceae</taxon>
        <taxon>Paenibacillus</taxon>
    </lineage>
</organism>
<gene>
    <name evidence="11" type="primary">putC</name>
    <name evidence="11" type="ORF">PAESOLCIP111_00732</name>
</gene>
<comment type="pathway">
    <text evidence="1">Amino-acid degradation; L-proline degradation into L-glutamate; L-glutamate from L-proline: step 2/2.</text>
</comment>
<dbReference type="NCBIfam" id="NF002852">
    <property type="entry name" value="PRK03137.1"/>
    <property type="match status" value="1"/>
</dbReference>
<dbReference type="EC" id="1.2.1.88" evidence="2 7"/>
<dbReference type="InterPro" id="IPR050485">
    <property type="entry name" value="Proline_metab_enzyme"/>
</dbReference>
<dbReference type="AlphaFoldDB" id="A0A916JUN2"/>
<evidence type="ECO:0000256" key="4">
    <source>
        <dbReference type="ARBA" id="ARBA00023027"/>
    </source>
</evidence>
<keyword evidence="12" id="KW-1185">Reference proteome</keyword>
<keyword evidence="4" id="KW-0520">NAD</keyword>
<evidence type="ECO:0000313" key="11">
    <source>
        <dbReference type="EMBL" id="CAG7604748.1"/>
    </source>
</evidence>
<comment type="similarity">
    <text evidence="6">Belongs to the aldehyde dehydrogenase family. RocA subfamily.</text>
</comment>
<dbReference type="GO" id="GO:0003842">
    <property type="term" value="F:L-glutamate gamma-semialdehyde dehydrogenase activity"/>
    <property type="evidence" value="ECO:0007669"/>
    <property type="project" value="UniProtKB-UniRule"/>
</dbReference>
<evidence type="ECO:0000256" key="6">
    <source>
        <dbReference type="ARBA" id="ARBA00061617"/>
    </source>
</evidence>
<dbReference type="CDD" id="cd07124">
    <property type="entry name" value="ALDH_PutA-P5CDH-RocA"/>
    <property type="match status" value="1"/>
</dbReference>
<evidence type="ECO:0000256" key="9">
    <source>
        <dbReference type="RuleBase" id="RU003345"/>
    </source>
</evidence>
<dbReference type="EMBL" id="CAJVAS010000002">
    <property type="protein sequence ID" value="CAG7604748.1"/>
    <property type="molecule type" value="Genomic_DNA"/>
</dbReference>
<dbReference type="InterPro" id="IPR029510">
    <property type="entry name" value="Ald_DH_CS_GLU"/>
</dbReference>
<dbReference type="InterPro" id="IPR005932">
    <property type="entry name" value="RocA"/>
</dbReference>
<dbReference type="GO" id="GO:0004657">
    <property type="term" value="F:proline dehydrogenase activity"/>
    <property type="evidence" value="ECO:0007669"/>
    <property type="project" value="UniProtKB-ARBA"/>
</dbReference>
<evidence type="ECO:0000256" key="7">
    <source>
        <dbReference type="NCBIfam" id="TIGR01237"/>
    </source>
</evidence>